<evidence type="ECO:0000313" key="3">
    <source>
        <dbReference type="Proteomes" id="UP000186438"/>
    </source>
</evidence>
<protein>
    <submittedName>
        <fullName evidence="2">Uncharacterized protein</fullName>
    </submittedName>
</protein>
<feature type="transmembrane region" description="Helical" evidence="1">
    <location>
        <begin position="68"/>
        <end position="92"/>
    </location>
</feature>
<dbReference type="InterPro" id="IPR021315">
    <property type="entry name" value="Gap/Sap"/>
</dbReference>
<dbReference type="STRING" id="53378.BRW65_23760"/>
<feature type="transmembrane region" description="Helical" evidence="1">
    <location>
        <begin position="14"/>
        <end position="34"/>
    </location>
</feature>
<sequence>MEDARTAVMRFTGAYFQIAVGVLALVIATGVWAYHGASSSPAMPAPRPTVAARVTARVRHALQAGNPWVAFGVGLFTTVPLADYLVVLIIIVSSKAAIGAQLGAVVIFTVVVLVLVELPLVSYLVAPTQTQLAMVRLQRWFAVHRRRLLIAAPGLAGIMLLAGGLSSL</sequence>
<dbReference type="Pfam" id="PF11139">
    <property type="entry name" value="SfLAP"/>
    <property type="match status" value="1"/>
</dbReference>
<dbReference type="AlphaFoldDB" id="A0A1Q4HNE1"/>
<dbReference type="Proteomes" id="UP000186438">
    <property type="component" value="Unassembled WGS sequence"/>
</dbReference>
<keyword evidence="1" id="KW-0472">Membrane</keyword>
<keyword evidence="1" id="KW-1133">Transmembrane helix</keyword>
<evidence type="ECO:0000313" key="2">
    <source>
        <dbReference type="EMBL" id="OJZ69040.1"/>
    </source>
</evidence>
<organism evidence="2 3">
    <name type="scientific">Mycobacterium paraffinicum</name>
    <dbReference type="NCBI Taxonomy" id="53378"/>
    <lineage>
        <taxon>Bacteria</taxon>
        <taxon>Bacillati</taxon>
        <taxon>Actinomycetota</taxon>
        <taxon>Actinomycetes</taxon>
        <taxon>Mycobacteriales</taxon>
        <taxon>Mycobacteriaceae</taxon>
        <taxon>Mycobacterium</taxon>
    </lineage>
</organism>
<feature type="transmembrane region" description="Helical" evidence="1">
    <location>
        <begin position="98"/>
        <end position="126"/>
    </location>
</feature>
<comment type="caution">
    <text evidence="2">The sequence shown here is derived from an EMBL/GenBank/DDBJ whole genome shotgun (WGS) entry which is preliminary data.</text>
</comment>
<gene>
    <name evidence="2" type="ORF">BRW65_23760</name>
</gene>
<reference evidence="2 3" key="1">
    <citation type="submission" date="2016-11" db="EMBL/GenBank/DDBJ databases">
        <title>Genome sequences of unsequenced Mycobacteria.</title>
        <authorList>
            <person name="Greninger A.L."/>
            <person name="Fang F."/>
            <person name="Jerome K.R."/>
        </authorList>
    </citation>
    <scope>NUCLEOTIDE SEQUENCE [LARGE SCALE GENOMIC DNA]</scope>
    <source>
        <strain evidence="2 3">M11</strain>
    </source>
</reference>
<feature type="transmembrane region" description="Helical" evidence="1">
    <location>
        <begin position="147"/>
        <end position="165"/>
    </location>
</feature>
<accession>A0A1Q4HNE1</accession>
<dbReference type="EMBL" id="MPNT01000030">
    <property type="protein sequence ID" value="OJZ69040.1"/>
    <property type="molecule type" value="Genomic_DNA"/>
</dbReference>
<name>A0A1Q4HNE1_9MYCO</name>
<evidence type="ECO:0000256" key="1">
    <source>
        <dbReference type="SAM" id="Phobius"/>
    </source>
</evidence>
<keyword evidence="3" id="KW-1185">Reference proteome</keyword>
<proteinExistence type="predicted"/>
<keyword evidence="1" id="KW-0812">Transmembrane</keyword>